<evidence type="ECO:0000256" key="1">
    <source>
        <dbReference type="SAM" id="Phobius"/>
    </source>
</evidence>
<accession>A0A918THD8</accession>
<keyword evidence="3" id="KW-1185">Reference proteome</keyword>
<dbReference type="AlphaFoldDB" id="A0A918THD8"/>
<dbReference type="EMBL" id="BMXI01000003">
    <property type="protein sequence ID" value="GHC46154.1"/>
    <property type="molecule type" value="Genomic_DNA"/>
</dbReference>
<comment type="caution">
    <text evidence="2">The sequence shown here is derived from an EMBL/GenBank/DDBJ whole genome shotgun (WGS) entry which is preliminary data.</text>
</comment>
<organism evidence="2 3">
    <name type="scientific">Roseibacillus persicicus</name>
    <dbReference type="NCBI Taxonomy" id="454148"/>
    <lineage>
        <taxon>Bacteria</taxon>
        <taxon>Pseudomonadati</taxon>
        <taxon>Verrucomicrobiota</taxon>
        <taxon>Verrucomicrobiia</taxon>
        <taxon>Verrucomicrobiales</taxon>
        <taxon>Verrucomicrobiaceae</taxon>
        <taxon>Roseibacillus</taxon>
    </lineage>
</organism>
<keyword evidence="1" id="KW-0472">Membrane</keyword>
<keyword evidence="1" id="KW-0812">Transmembrane</keyword>
<evidence type="ECO:0000313" key="3">
    <source>
        <dbReference type="Proteomes" id="UP000644507"/>
    </source>
</evidence>
<dbReference type="Proteomes" id="UP000644507">
    <property type="component" value="Unassembled WGS sequence"/>
</dbReference>
<evidence type="ECO:0000313" key="2">
    <source>
        <dbReference type="EMBL" id="GHC46154.1"/>
    </source>
</evidence>
<feature type="transmembrane region" description="Helical" evidence="1">
    <location>
        <begin position="29"/>
        <end position="62"/>
    </location>
</feature>
<name>A0A918THD8_9BACT</name>
<dbReference type="RefSeq" id="WP_189567840.1">
    <property type="nucleotide sequence ID" value="NZ_BMXI01000003.1"/>
</dbReference>
<keyword evidence="1" id="KW-1133">Transmembrane helix</keyword>
<reference evidence="2" key="2">
    <citation type="submission" date="2020-09" db="EMBL/GenBank/DDBJ databases">
        <authorList>
            <person name="Sun Q."/>
            <person name="Kim S."/>
        </authorList>
    </citation>
    <scope>NUCLEOTIDE SEQUENCE</scope>
    <source>
        <strain evidence="2">KCTC 12988</strain>
    </source>
</reference>
<gene>
    <name evidence="2" type="ORF">GCM10007100_09610</name>
</gene>
<proteinExistence type="predicted"/>
<reference evidence="2" key="1">
    <citation type="journal article" date="2014" name="Int. J. Syst. Evol. Microbiol.">
        <title>Complete genome sequence of Corynebacterium casei LMG S-19264T (=DSM 44701T), isolated from a smear-ripened cheese.</title>
        <authorList>
            <consortium name="US DOE Joint Genome Institute (JGI-PGF)"/>
            <person name="Walter F."/>
            <person name="Albersmeier A."/>
            <person name="Kalinowski J."/>
            <person name="Ruckert C."/>
        </authorList>
    </citation>
    <scope>NUCLEOTIDE SEQUENCE</scope>
    <source>
        <strain evidence="2">KCTC 12988</strain>
    </source>
</reference>
<sequence length="273" mass="31835">MAREVLVVVGLVVFAAAFRACRKNWTRKLGALVFLVASFLALYFLTHNIWAGMLAVLGWFFLPWIELLTRVRKMRLPIDNQLQHRDPPEDEFFPNASRALAAMSDAHFEHVGDSAWKWAGMEQYFRLHWNPEERAVATVCLCEQDNVAFAFLAITSRAEDGRIFRTTNFPFSPTLKNPPGFHCKHVPCERNCFHLMLQDHQSFLAKMKVTHDDLTTPDPENLEDEIEEEMRVQIEHNLQHGIIERTNDGHFRYSVRGLFFLWKQFAKDMIRLC</sequence>
<protein>
    <submittedName>
        <fullName evidence="2">Uncharacterized protein</fullName>
    </submittedName>
</protein>